<sequence length="570" mass="63097">MLKQLIFLLGCVCTFSNTHAQGIIQSKTYPKGTFQYPIDLPPSTAGSFGELRPNHLHSGLDFRTNRRTGYPVHAAMYGYVSRLRVQLGGFGNAVYVTHPNGYTTVYGHLDHLTPELAAAVRKYQNDHQSWEIDFKLQPFQFPVTKGQLIAISGNTGASGGPHLHFEIRDSLTEETINPQLFGLTIADNIPPTLGSIAVYQLNGRPFNENTPRNYYAVAGAAGNYHLTGAQTIALSGDIGFGIVTDDQNSSSVNRNGIYSLELKVDDRTVYTFAVERFAFDQTHAINAYIDYPLFLKTKRKIQKCFVPPGSRITIYPQSENRGIVSFKDTLLHNVEYLVKDIAGNASSLKFKVQSSTPKDRPVVTYTGTKFSYDKRNEFNNGPVKVVVEPGNLYDDVDFNYALLPQKPGTFSATHHIHNRFTPIHDKYDLWIKPDASIGSLANKAVIVNTLAGCVGGIYQDGYVKAKPAMFGDFFIKLDTMAPVITPVNIRNGGNMSAVSGISMRASDNLSGIKSCVATVDGKWVLLSQDYRTRIYKYTFDSGIDPGKHTFELTVTDNKDNVSKFTASFNR</sequence>
<dbReference type="InterPro" id="IPR016047">
    <property type="entry name" value="M23ase_b-sheet_dom"/>
</dbReference>
<dbReference type="Gene3D" id="2.70.70.10">
    <property type="entry name" value="Glucose Permease (Domain IIA)"/>
    <property type="match status" value="1"/>
</dbReference>
<gene>
    <name evidence="3" type="ORF">GCM10011425_17220</name>
</gene>
<feature type="chain" id="PRO_5037525153" evidence="1">
    <location>
        <begin position="21"/>
        <end position="570"/>
    </location>
</feature>
<reference evidence="3" key="2">
    <citation type="submission" date="2020-09" db="EMBL/GenBank/DDBJ databases">
        <authorList>
            <person name="Sun Q."/>
            <person name="Sedlacek I."/>
        </authorList>
    </citation>
    <scope>NUCLEOTIDE SEQUENCE</scope>
    <source>
        <strain evidence="3">CCM 8711</strain>
    </source>
</reference>
<evidence type="ECO:0000259" key="2">
    <source>
        <dbReference type="Pfam" id="PF01551"/>
    </source>
</evidence>
<proteinExistence type="predicted"/>
<accession>A0A917N141</accession>
<reference evidence="3" key="1">
    <citation type="journal article" date="2014" name="Int. J. Syst. Evol. Microbiol.">
        <title>Complete genome sequence of Corynebacterium casei LMG S-19264T (=DSM 44701T), isolated from a smear-ripened cheese.</title>
        <authorList>
            <consortium name="US DOE Joint Genome Institute (JGI-PGF)"/>
            <person name="Walter F."/>
            <person name="Albersmeier A."/>
            <person name="Kalinowski J."/>
            <person name="Ruckert C."/>
        </authorList>
    </citation>
    <scope>NUCLEOTIDE SEQUENCE</scope>
    <source>
        <strain evidence="3">CCM 8711</strain>
    </source>
</reference>
<dbReference type="Pfam" id="PF01551">
    <property type="entry name" value="Peptidase_M23"/>
    <property type="match status" value="1"/>
</dbReference>
<organism evidence="3 4">
    <name type="scientific">Mucilaginibacter galii</name>
    <dbReference type="NCBI Taxonomy" id="2005073"/>
    <lineage>
        <taxon>Bacteria</taxon>
        <taxon>Pseudomonadati</taxon>
        <taxon>Bacteroidota</taxon>
        <taxon>Sphingobacteriia</taxon>
        <taxon>Sphingobacteriales</taxon>
        <taxon>Sphingobacteriaceae</taxon>
        <taxon>Mucilaginibacter</taxon>
    </lineage>
</organism>
<keyword evidence="4" id="KW-1185">Reference proteome</keyword>
<dbReference type="RefSeq" id="WP_229747076.1">
    <property type="nucleotide sequence ID" value="NZ_BMDO01000004.1"/>
</dbReference>
<dbReference type="Proteomes" id="UP000662074">
    <property type="component" value="Unassembled WGS sequence"/>
</dbReference>
<dbReference type="GO" id="GO:0004222">
    <property type="term" value="F:metalloendopeptidase activity"/>
    <property type="evidence" value="ECO:0007669"/>
    <property type="project" value="TreeGrafter"/>
</dbReference>
<dbReference type="PANTHER" id="PTHR21666:SF285">
    <property type="entry name" value="M23 FAMILY METALLOPEPTIDASE"/>
    <property type="match status" value="1"/>
</dbReference>
<feature type="domain" description="M23ase beta-sheet core" evidence="2">
    <location>
        <begin position="56"/>
        <end position="113"/>
    </location>
</feature>
<dbReference type="SUPFAM" id="SSF51261">
    <property type="entry name" value="Duplicated hybrid motif"/>
    <property type="match status" value="1"/>
</dbReference>
<dbReference type="InterPro" id="IPR050570">
    <property type="entry name" value="Cell_wall_metabolism_enzyme"/>
</dbReference>
<protein>
    <submittedName>
        <fullName evidence="3">Peptidase M23</fullName>
    </submittedName>
</protein>
<evidence type="ECO:0000256" key="1">
    <source>
        <dbReference type="SAM" id="SignalP"/>
    </source>
</evidence>
<dbReference type="EMBL" id="BMDO01000004">
    <property type="protein sequence ID" value="GGI50510.1"/>
    <property type="molecule type" value="Genomic_DNA"/>
</dbReference>
<name>A0A917N141_9SPHI</name>
<evidence type="ECO:0000313" key="3">
    <source>
        <dbReference type="EMBL" id="GGI50510.1"/>
    </source>
</evidence>
<dbReference type="AlphaFoldDB" id="A0A917N141"/>
<feature type="signal peptide" evidence="1">
    <location>
        <begin position="1"/>
        <end position="20"/>
    </location>
</feature>
<dbReference type="PANTHER" id="PTHR21666">
    <property type="entry name" value="PEPTIDASE-RELATED"/>
    <property type="match status" value="1"/>
</dbReference>
<evidence type="ECO:0000313" key="4">
    <source>
        <dbReference type="Proteomes" id="UP000662074"/>
    </source>
</evidence>
<dbReference type="CDD" id="cd12797">
    <property type="entry name" value="M23_peptidase"/>
    <property type="match status" value="1"/>
</dbReference>
<dbReference type="InterPro" id="IPR011055">
    <property type="entry name" value="Dup_hybrid_motif"/>
</dbReference>
<keyword evidence="1" id="KW-0732">Signal</keyword>
<comment type="caution">
    <text evidence="3">The sequence shown here is derived from an EMBL/GenBank/DDBJ whole genome shotgun (WGS) entry which is preliminary data.</text>
</comment>